<keyword evidence="6" id="KW-1133">Transmembrane helix</keyword>
<dbReference type="FunFam" id="3.30.420.40:FF:000050">
    <property type="entry name" value="Actin, alpha skeletal muscle"/>
    <property type="match status" value="1"/>
</dbReference>
<dbReference type="Gene3D" id="2.30.36.70">
    <property type="entry name" value="Actin, Chain A, domain 2"/>
    <property type="match status" value="1"/>
</dbReference>
<dbReference type="AlphaFoldDB" id="A0AAD5U0I9"/>
<dbReference type="PRINTS" id="PR00190">
    <property type="entry name" value="ACTIN"/>
</dbReference>
<dbReference type="InterPro" id="IPR004000">
    <property type="entry name" value="Actin"/>
</dbReference>
<dbReference type="Pfam" id="PF07478">
    <property type="entry name" value="Dala_Dala_lig_C"/>
    <property type="match status" value="1"/>
</dbReference>
<keyword evidence="2" id="KW-0547">Nucleotide-binding</keyword>
<dbReference type="GO" id="GO:0005524">
    <property type="term" value="F:ATP binding"/>
    <property type="evidence" value="ECO:0007669"/>
    <property type="project" value="UniProtKB-UniRule"/>
</dbReference>
<dbReference type="PROSITE" id="PS00432">
    <property type="entry name" value="ACTINS_2"/>
    <property type="match status" value="1"/>
</dbReference>
<gene>
    <name evidence="9" type="primary">ACTL6B</name>
    <name evidence="9" type="ORF">HK099_004212</name>
</gene>
<dbReference type="InterPro" id="IPR011095">
    <property type="entry name" value="Dala_Dala_lig_C"/>
</dbReference>
<dbReference type="Gene3D" id="3.90.640.10">
    <property type="entry name" value="Actin, Chain A, domain 4"/>
    <property type="match status" value="1"/>
</dbReference>
<comment type="similarity">
    <text evidence="3">Belongs to the actin family.</text>
</comment>
<dbReference type="SUPFAM" id="SSF53067">
    <property type="entry name" value="Actin-like ATPase domain"/>
    <property type="match status" value="2"/>
</dbReference>
<feature type="region of interest" description="Disordered" evidence="5">
    <location>
        <begin position="964"/>
        <end position="1003"/>
    </location>
</feature>
<evidence type="ECO:0000256" key="6">
    <source>
        <dbReference type="SAM" id="Phobius"/>
    </source>
</evidence>
<keyword evidence="1" id="KW-0436">Ligase</keyword>
<sequence length="1077" mass="121318">MLISEERIIAELNKATLPGTKTSSIPSVTNPLTNFPNIYIFDGKLSIKKKDNVDKSLYLSNEYGKEDSLNSLKKIFKQCNSKNIAVIEITLENYIQIIEELKKKYSNGESMCIINLCDGTEVDGYPGLSIVSMLETSNIPYSGSDPLFYELTTSKPTLKKKLLEKNVSTSEFVEVRKNFEKEDLELAGEKLGFPVIIKPAVSYASLSINKGNVVRSVTSEAVELLKETVIKNPDGVFIEEYLAGREFTVLVTGDSMVGIKAYLPAERVFNKKLGKFERFLAFDRYWDGYDLDGNAPDGSAESFYWYAPAPIEWQQELIKLAVNAYNACGGNGYGRVDIRTRCLEKLDAFVLEVNANCGISGSSTTTEILKLSNVLPDAFFSDLVLYSYKFTVEVHQRKICNRRVVFKYLLTPNNQKKYLSACYAGEDCPRAVFPSYVGYDQNIIDNEKMEIDSKERKKRNVLLGENNTYKYKPNVEFKNPFKNGVVEDWDAFEDIWEYSYTNRLRTVPEHHPLLMSESSWANKESREKMLEMAFETFNVPAFYLAQNAVLSAFSAGKSNALVIDSGGENTSVTPVYDGYVLRKGVQKQNLAGEFVSNQAALYLKQELGFDIIPQYQISKKYPVDAVSEDQPARYELKDTPNAHPSFHDLNVKKALHEFKETICSNLEVPFDSRIAQSRPKKCYEFTTGFNTSFARLRYMIPECLFDPKFILPAVTDPVANSSFAQPIVGVHHLAHQSVMLCDQDIRTIMYTNVVLTGGNTLLNGFAERLHCELNLLAPGIKVRLHSPANLIEKRFGSWIGGSILASLGTFHQLWISKKEYEEFGANPNKDLEFRKPFTVNIVGQSLHVINTHPTSSIAFKVKTTAPKQYCVRPNSGRIAANAKTEVQVLLQIMKEDPPDDVKCKDKFLVQAIKIPDDLMNLSQDDAKQRLQELWMQAEQLKKQDQGAVSDVICEKKLKCVYLPSSEKESSQSNPSKPQHEDPQIQETLPTSPTVPELPNQPNLTEKELKDRIKQLLFACEGYKAEIDRLKSSHPRVTTGNKDVAQSPSPTIAQVQNFNPQVVGLIALIAFFLGVLFF</sequence>
<feature type="domain" description="ATP-grasp" evidence="8">
    <location>
        <begin position="159"/>
        <end position="385"/>
    </location>
</feature>
<dbReference type="EMBL" id="JADGJW010000292">
    <property type="protein sequence ID" value="KAJ3220546.1"/>
    <property type="molecule type" value="Genomic_DNA"/>
</dbReference>
<evidence type="ECO:0000256" key="3">
    <source>
        <dbReference type="RuleBase" id="RU000487"/>
    </source>
</evidence>
<dbReference type="Pfam" id="PF00022">
    <property type="entry name" value="Actin"/>
    <property type="match status" value="1"/>
</dbReference>
<dbReference type="InterPro" id="IPR013783">
    <property type="entry name" value="Ig-like_fold"/>
</dbReference>
<reference evidence="9" key="1">
    <citation type="submission" date="2020-05" db="EMBL/GenBank/DDBJ databases">
        <title>Phylogenomic resolution of chytrid fungi.</title>
        <authorList>
            <person name="Stajich J.E."/>
            <person name="Amses K."/>
            <person name="Simmons R."/>
            <person name="Seto K."/>
            <person name="Myers J."/>
            <person name="Bonds A."/>
            <person name="Quandt C.A."/>
            <person name="Barry K."/>
            <person name="Liu P."/>
            <person name="Grigoriev I."/>
            <person name="Longcore J.E."/>
            <person name="James T.Y."/>
        </authorList>
    </citation>
    <scope>NUCLEOTIDE SEQUENCE</scope>
    <source>
        <strain evidence="9">JEL0476</strain>
    </source>
</reference>
<keyword evidence="2" id="KW-0067">ATP-binding</keyword>
<dbReference type="FunFam" id="3.30.420.40:FF:000058">
    <property type="entry name" value="Putative actin-related protein 5"/>
    <property type="match status" value="1"/>
</dbReference>
<evidence type="ECO:0000259" key="7">
    <source>
        <dbReference type="PROSITE" id="PS50202"/>
    </source>
</evidence>
<evidence type="ECO:0000256" key="4">
    <source>
        <dbReference type="SAM" id="Coils"/>
    </source>
</evidence>
<dbReference type="PROSITE" id="PS50202">
    <property type="entry name" value="MSP"/>
    <property type="match status" value="1"/>
</dbReference>
<keyword evidence="6" id="KW-0812">Transmembrane</keyword>
<dbReference type="InterPro" id="IPR008962">
    <property type="entry name" value="PapD-like_sf"/>
</dbReference>
<dbReference type="CDD" id="cd13395">
    <property type="entry name" value="ASKHA_NBD_Arp4_ACTL6-like"/>
    <property type="match status" value="1"/>
</dbReference>
<feature type="compositionally biased region" description="Polar residues" evidence="5">
    <location>
        <begin position="984"/>
        <end position="1003"/>
    </location>
</feature>
<keyword evidence="4" id="KW-0175">Coiled coil</keyword>
<dbReference type="SMART" id="SM00268">
    <property type="entry name" value="ACTIN"/>
    <property type="match status" value="1"/>
</dbReference>
<dbReference type="InterPro" id="IPR004001">
    <property type="entry name" value="Actin_CS"/>
</dbReference>
<dbReference type="Proteomes" id="UP001211065">
    <property type="component" value="Unassembled WGS sequence"/>
</dbReference>
<evidence type="ECO:0000256" key="5">
    <source>
        <dbReference type="SAM" id="MobiDB-lite"/>
    </source>
</evidence>
<dbReference type="InterPro" id="IPR000535">
    <property type="entry name" value="MSP_dom"/>
</dbReference>
<dbReference type="PANTHER" id="PTHR11937">
    <property type="entry name" value="ACTIN"/>
    <property type="match status" value="1"/>
</dbReference>
<dbReference type="GO" id="GO:0008716">
    <property type="term" value="F:D-alanine-D-alanine ligase activity"/>
    <property type="evidence" value="ECO:0007669"/>
    <property type="project" value="InterPro"/>
</dbReference>
<organism evidence="9 10">
    <name type="scientific">Clydaea vesicula</name>
    <dbReference type="NCBI Taxonomy" id="447962"/>
    <lineage>
        <taxon>Eukaryota</taxon>
        <taxon>Fungi</taxon>
        <taxon>Fungi incertae sedis</taxon>
        <taxon>Chytridiomycota</taxon>
        <taxon>Chytridiomycota incertae sedis</taxon>
        <taxon>Chytridiomycetes</taxon>
        <taxon>Lobulomycetales</taxon>
        <taxon>Lobulomycetaceae</taxon>
        <taxon>Clydaea</taxon>
    </lineage>
</organism>
<dbReference type="PROSITE" id="PS50975">
    <property type="entry name" value="ATP_GRASP"/>
    <property type="match status" value="1"/>
</dbReference>
<dbReference type="Gene3D" id="3.30.420.40">
    <property type="match status" value="2"/>
</dbReference>
<feature type="transmembrane region" description="Helical" evidence="6">
    <location>
        <begin position="1057"/>
        <end position="1076"/>
    </location>
</feature>
<keyword evidence="10" id="KW-1185">Reference proteome</keyword>
<evidence type="ECO:0000313" key="10">
    <source>
        <dbReference type="Proteomes" id="UP001211065"/>
    </source>
</evidence>
<evidence type="ECO:0000256" key="1">
    <source>
        <dbReference type="ARBA" id="ARBA00022598"/>
    </source>
</evidence>
<evidence type="ECO:0000259" key="8">
    <source>
        <dbReference type="PROSITE" id="PS50975"/>
    </source>
</evidence>
<keyword evidence="6" id="KW-0472">Membrane</keyword>
<dbReference type="Gene3D" id="2.60.40.10">
    <property type="entry name" value="Immunoglobulins"/>
    <property type="match status" value="1"/>
</dbReference>
<dbReference type="InterPro" id="IPR043129">
    <property type="entry name" value="ATPase_NBD"/>
</dbReference>
<accession>A0AAD5U0I9</accession>
<dbReference type="SUPFAM" id="SSF49354">
    <property type="entry name" value="PapD-like"/>
    <property type="match status" value="1"/>
</dbReference>
<feature type="domain" description="MSP" evidence="7">
    <location>
        <begin position="822"/>
        <end position="952"/>
    </location>
</feature>
<dbReference type="Gene3D" id="3.30.470.20">
    <property type="entry name" value="ATP-grasp fold, B domain"/>
    <property type="match status" value="1"/>
</dbReference>
<dbReference type="SUPFAM" id="SSF56059">
    <property type="entry name" value="Glutathione synthetase ATP-binding domain-like"/>
    <property type="match status" value="1"/>
</dbReference>
<proteinExistence type="inferred from homology"/>
<comment type="caution">
    <text evidence="9">The sequence shown here is derived from an EMBL/GenBank/DDBJ whole genome shotgun (WGS) entry which is preliminary data.</text>
</comment>
<dbReference type="GO" id="GO:0046872">
    <property type="term" value="F:metal ion binding"/>
    <property type="evidence" value="ECO:0007669"/>
    <property type="project" value="InterPro"/>
</dbReference>
<evidence type="ECO:0000256" key="2">
    <source>
        <dbReference type="PROSITE-ProRule" id="PRU00409"/>
    </source>
</evidence>
<dbReference type="InterPro" id="IPR011761">
    <property type="entry name" value="ATP-grasp"/>
</dbReference>
<name>A0AAD5U0I9_9FUNG</name>
<evidence type="ECO:0000313" key="9">
    <source>
        <dbReference type="EMBL" id="KAJ3220546.1"/>
    </source>
</evidence>
<feature type="coiled-coil region" evidence="4">
    <location>
        <begin position="84"/>
        <end position="111"/>
    </location>
</feature>
<protein>
    <submittedName>
        <fullName evidence="9">Actin-like protein 6B</fullName>
    </submittedName>
</protein>